<reference evidence="1 2" key="1">
    <citation type="submission" date="2018-11" db="EMBL/GenBank/DDBJ databases">
        <title>Chryseotalea sanarue gen. nov., sp., nov., a member of the family Cytophagaceae, isolated from a brackish lake in Hamamatsu Japan.</title>
        <authorList>
            <person name="Maejima Y."/>
            <person name="Iino T."/>
            <person name="Muraguchi Y."/>
            <person name="Fukuda K."/>
            <person name="Ohkuma M."/>
            <person name="Moriuchi R."/>
            <person name="Dohra H."/>
            <person name="Kimbara K."/>
            <person name="Shintani M."/>
        </authorList>
    </citation>
    <scope>NUCLEOTIDE SEQUENCE [LARGE SCALE GENOMIC DNA]</scope>
    <source>
        <strain evidence="1 2">Ys</strain>
    </source>
</reference>
<evidence type="ECO:0000313" key="2">
    <source>
        <dbReference type="Proteomes" id="UP000288227"/>
    </source>
</evidence>
<name>A0A401U4N1_9BACT</name>
<comment type="caution">
    <text evidence="1">The sequence shown here is derived from an EMBL/GenBank/DDBJ whole genome shotgun (WGS) entry which is preliminary data.</text>
</comment>
<accession>A0A401U4N1</accession>
<keyword evidence="2" id="KW-1185">Reference proteome</keyword>
<evidence type="ECO:0000313" key="1">
    <source>
        <dbReference type="EMBL" id="GCC49829.1"/>
    </source>
</evidence>
<organism evidence="1 2">
    <name type="scientific">Chryseotalea sanaruensis</name>
    <dbReference type="NCBI Taxonomy" id="2482724"/>
    <lineage>
        <taxon>Bacteria</taxon>
        <taxon>Pseudomonadati</taxon>
        <taxon>Bacteroidota</taxon>
        <taxon>Cytophagia</taxon>
        <taxon>Cytophagales</taxon>
        <taxon>Chryseotaleaceae</taxon>
        <taxon>Chryseotalea</taxon>
    </lineage>
</organism>
<sequence>MKNKMILGMKKNEWFIALVVFLVCGIIACSSSTESQALTKSKKFRVTELEVEQLLKLFDVQLNSESNFHIFYSEYLNDSSAILRVYFSNHLANEKLGVCDAFRFEQSHIFLYDSINCKVDMPDSLTTSNTNAPFMNDALFWQVLAKRRGGDMQYFRISSFESYDDEEDLDFEDDLIH</sequence>
<dbReference type="PROSITE" id="PS51257">
    <property type="entry name" value="PROKAR_LIPOPROTEIN"/>
    <property type="match status" value="1"/>
</dbReference>
<evidence type="ECO:0008006" key="3">
    <source>
        <dbReference type="Google" id="ProtNLM"/>
    </source>
</evidence>
<dbReference type="RefSeq" id="WP_127120500.1">
    <property type="nucleotide sequence ID" value="NZ_BHXQ01000001.1"/>
</dbReference>
<dbReference type="EMBL" id="BHXQ01000001">
    <property type="protein sequence ID" value="GCC49829.1"/>
    <property type="molecule type" value="Genomic_DNA"/>
</dbReference>
<dbReference type="AlphaFoldDB" id="A0A401U4N1"/>
<gene>
    <name evidence="1" type="ORF">SanaruYs_00430</name>
</gene>
<dbReference type="Proteomes" id="UP000288227">
    <property type="component" value="Unassembled WGS sequence"/>
</dbReference>
<proteinExistence type="predicted"/>
<protein>
    <recommendedName>
        <fullName evidence="3">Lipoprotein</fullName>
    </recommendedName>
</protein>